<feature type="transmembrane region" description="Helical" evidence="1">
    <location>
        <begin position="59"/>
        <end position="80"/>
    </location>
</feature>
<feature type="transmembrane region" description="Helical" evidence="1">
    <location>
        <begin position="163"/>
        <end position="184"/>
    </location>
</feature>
<dbReference type="Proteomes" id="UP001157461">
    <property type="component" value="Unassembled WGS sequence"/>
</dbReference>
<keyword evidence="3" id="KW-1185">Reference proteome</keyword>
<organism evidence="2 3">
    <name type="scientific">Pseudomonas flavocrustae</name>
    <dbReference type="NCBI Taxonomy" id="2991719"/>
    <lineage>
        <taxon>Bacteria</taxon>
        <taxon>Pseudomonadati</taxon>
        <taxon>Pseudomonadota</taxon>
        <taxon>Gammaproteobacteria</taxon>
        <taxon>Pseudomonadales</taxon>
        <taxon>Pseudomonadaceae</taxon>
        <taxon>Pseudomonas</taxon>
    </lineage>
</organism>
<keyword evidence="1" id="KW-0812">Transmembrane</keyword>
<gene>
    <name evidence="2" type="ORF">OMP44_09095</name>
</gene>
<feature type="transmembrane region" description="Helical" evidence="1">
    <location>
        <begin position="204"/>
        <end position="229"/>
    </location>
</feature>
<protein>
    <submittedName>
        <fullName evidence="2">Uncharacterized protein</fullName>
    </submittedName>
</protein>
<dbReference type="EMBL" id="JAPDIQ010000003">
    <property type="protein sequence ID" value="MDH4763051.1"/>
    <property type="molecule type" value="Genomic_DNA"/>
</dbReference>
<name>A0ABT6IEZ2_9PSED</name>
<dbReference type="RefSeq" id="WP_280307443.1">
    <property type="nucleotide sequence ID" value="NZ_JAPDIQ010000003.1"/>
</dbReference>
<comment type="caution">
    <text evidence="2">The sequence shown here is derived from an EMBL/GenBank/DDBJ whole genome shotgun (WGS) entry which is preliminary data.</text>
</comment>
<keyword evidence="1" id="KW-0472">Membrane</keyword>
<sequence>MREITHRIKLYNSRLKVKSQLLASSLIFKLLLAQVILSVTAIGIYAVERFWSGGTTYAFLPFWVLLTEIAFIPGFFQLAIMREYARDRALHPGSPTHSLPIMYERSRQRKLNCLRSVFGGPIYPKSLADDLIEKWEWSKTLKNQIRNASGIQVKGFFRLPSSAVLAGYLIGIAGIAVTLVVTLLQREETLASLPESWSIFKTLMFFAFTLGLVPIVALLILVPAIWNGLIDSGLGIRESLDDDYLSDKSFFLFIGQLAELHETREPRLLLKTSRRVRMLTLLLTSPISDLLKTLREARATEANDESDQRRISDSL</sequence>
<accession>A0ABT6IEZ2</accession>
<keyword evidence="1" id="KW-1133">Transmembrane helix</keyword>
<evidence type="ECO:0000256" key="1">
    <source>
        <dbReference type="SAM" id="Phobius"/>
    </source>
</evidence>
<proteinExistence type="predicted"/>
<evidence type="ECO:0000313" key="3">
    <source>
        <dbReference type="Proteomes" id="UP001157461"/>
    </source>
</evidence>
<feature type="transmembrane region" description="Helical" evidence="1">
    <location>
        <begin position="21"/>
        <end position="47"/>
    </location>
</feature>
<reference evidence="2 3" key="1">
    <citation type="submission" date="2022-10" db="EMBL/GenBank/DDBJ databases">
        <title>A novel Pseudomonas species, isolated from Passiflora incarnata leaves.</title>
        <authorList>
            <person name="Cueva-Yesquen L.G."/>
            <person name="Fantinatti-Garboggini F."/>
        </authorList>
    </citation>
    <scope>NUCLEOTIDE SEQUENCE [LARGE SCALE GENOMIC DNA]</scope>
    <source>
        <strain evidence="2 3">CBMAI 2609</strain>
    </source>
</reference>
<evidence type="ECO:0000313" key="2">
    <source>
        <dbReference type="EMBL" id="MDH4763051.1"/>
    </source>
</evidence>